<accession>A0AA37GNV3</accession>
<protein>
    <submittedName>
        <fullName evidence="1">Uncharacterized protein</fullName>
    </submittedName>
</protein>
<keyword evidence="2" id="KW-1185">Reference proteome</keyword>
<reference evidence="1 2" key="1">
    <citation type="submission" date="2021-07" db="EMBL/GenBank/DDBJ databases">
        <title>Genome data of Colletotrichum spaethianum.</title>
        <authorList>
            <person name="Utami Y.D."/>
            <person name="Hiruma K."/>
        </authorList>
    </citation>
    <scope>NUCLEOTIDE SEQUENCE [LARGE SCALE GENOMIC DNA]</scope>
    <source>
        <strain evidence="1 2">MAFF 242679</strain>
    </source>
</reference>
<sequence>MPALTLAISCFQPNDENEIHTNSYPVSPVGLFYSKSSADPQAGITDSLRIPALLRVSGTVG</sequence>
<dbReference type="Proteomes" id="UP001055172">
    <property type="component" value="Unassembled WGS sequence"/>
</dbReference>
<organism evidence="1 2">
    <name type="scientific">Colletotrichum liriopes</name>
    <dbReference type="NCBI Taxonomy" id="708192"/>
    <lineage>
        <taxon>Eukaryota</taxon>
        <taxon>Fungi</taxon>
        <taxon>Dikarya</taxon>
        <taxon>Ascomycota</taxon>
        <taxon>Pezizomycotina</taxon>
        <taxon>Sordariomycetes</taxon>
        <taxon>Hypocreomycetidae</taxon>
        <taxon>Glomerellales</taxon>
        <taxon>Glomerellaceae</taxon>
        <taxon>Colletotrichum</taxon>
        <taxon>Colletotrichum spaethianum species complex</taxon>
    </lineage>
</organism>
<comment type="caution">
    <text evidence="1">The sequence shown here is derived from an EMBL/GenBank/DDBJ whole genome shotgun (WGS) entry which is preliminary data.</text>
</comment>
<evidence type="ECO:0000313" key="1">
    <source>
        <dbReference type="EMBL" id="GJC84481.1"/>
    </source>
</evidence>
<gene>
    <name evidence="1" type="ORF">ColLi_07319</name>
</gene>
<evidence type="ECO:0000313" key="2">
    <source>
        <dbReference type="Proteomes" id="UP001055172"/>
    </source>
</evidence>
<dbReference type="EMBL" id="BPPX01000014">
    <property type="protein sequence ID" value="GJC84481.1"/>
    <property type="molecule type" value="Genomic_DNA"/>
</dbReference>
<name>A0AA37GNV3_9PEZI</name>
<dbReference type="AlphaFoldDB" id="A0AA37GNV3"/>
<proteinExistence type="predicted"/>